<protein>
    <recommendedName>
        <fullName evidence="2">DUF6589 domain-containing protein</fullName>
    </recommendedName>
</protein>
<evidence type="ECO:0000256" key="1">
    <source>
        <dbReference type="SAM" id="MobiDB-lite"/>
    </source>
</evidence>
<dbReference type="Pfam" id="PF20231">
    <property type="entry name" value="DUF6589"/>
    <property type="match status" value="1"/>
</dbReference>
<dbReference type="InterPro" id="IPR046496">
    <property type="entry name" value="DUF6589"/>
</dbReference>
<reference evidence="3 4" key="1">
    <citation type="submission" date="2018-06" db="EMBL/GenBank/DDBJ databases">
        <title>A transcriptomic atlas of mushroom development highlights an independent origin of complex multicellularity.</title>
        <authorList>
            <consortium name="DOE Joint Genome Institute"/>
            <person name="Krizsan K."/>
            <person name="Almasi E."/>
            <person name="Merenyi Z."/>
            <person name="Sahu N."/>
            <person name="Viragh M."/>
            <person name="Koszo T."/>
            <person name="Mondo S."/>
            <person name="Kiss B."/>
            <person name="Balint B."/>
            <person name="Kues U."/>
            <person name="Barry K."/>
            <person name="Hegedus J.C."/>
            <person name="Henrissat B."/>
            <person name="Johnson J."/>
            <person name="Lipzen A."/>
            <person name="Ohm R."/>
            <person name="Nagy I."/>
            <person name="Pangilinan J."/>
            <person name="Yan J."/>
            <person name="Xiong Y."/>
            <person name="Grigoriev I.V."/>
            <person name="Hibbett D.S."/>
            <person name="Nagy L.G."/>
        </authorList>
    </citation>
    <scope>NUCLEOTIDE SEQUENCE [LARGE SCALE GENOMIC DNA]</scope>
    <source>
        <strain evidence="3 4">SZMC22713</strain>
    </source>
</reference>
<dbReference type="AlphaFoldDB" id="A0A4Y7QIU9"/>
<name>A0A4Y7QIU9_9AGAM</name>
<dbReference type="OrthoDB" id="3251235at2759"/>
<dbReference type="Proteomes" id="UP000294933">
    <property type="component" value="Unassembled WGS sequence"/>
</dbReference>
<proteinExistence type="predicted"/>
<keyword evidence="4" id="KW-1185">Reference proteome</keyword>
<evidence type="ECO:0000313" key="3">
    <source>
        <dbReference type="EMBL" id="TDL27181.1"/>
    </source>
</evidence>
<sequence length="837" mass="95977">MDRDYWNDQLSDDLDEEHQERGDDGDGNDVSEQHTSRPADCPQLLATRGLKQRLNRDNLAENIEAIFEHMHDVGLDLPLFLDAVCWGDVDCRQNASICWQRTALMVSDELPGILKRCHKPPRSNGKGTRTKGGNCSFEAFAIQCVEKAINYEMNAIAPLMKSPPSDINTESLTDIKFDKLISELKAPTGCPTLWRLLRAANYSKRQEKRNTSKNPDLVSTYCYTISMASYCRSHHRCRIPKLLSLYLKVCGASARSLDVLHTLGLTMSHRWIYDGMETLAKTSMDTLRKDIKTTPWLISHDNLNIPFQKYEQRLDNQSHFDSGTAATVFLAKGPNVPRLNVDKLRECRATGSKEPFNLYDLFEADSKAGKDFRERDIRRVLRFLTTAPEFSFETYSNKKSFIFAPAPPVNQLPSGKLHKTEQYMLATVHIEEASYEGNSQLLGEWFRQLGLGSEAEQKKTGTERVIPWIGDQLTISRLRGLFNYRSEDFNSFDRMDSFVLVFGWLHTMMTFETSLHDQYLGTASGHGLRQAFEILQRKGLVTTSTKGPFHHHLEEAIVHVGEAHFRSCWLAEGGVKKLSDLRSKSPEELRRIAVRIIQFHASTQALVDHDNIEPSDQDEVNRQVTMWNRDVLRFFDMSEAIRTGDVGIMEQHIPHLIFRFAGGNNSKYLIELFELFQALRKEWPENVKNFVLSHCWLVNSTGRRDGFCPVDMAQEHNVRDIKYTFASLGPYATWEYINKISPAIPTFRAVKDHIEDELGACARGKSHTLPAKENDVSKLAKIYSTQDLHRPTPKRKIKNRLDKSQDFVQRGIEQLQTTSVMDRWWENRTYGREADEI</sequence>
<feature type="region of interest" description="Disordered" evidence="1">
    <location>
        <begin position="1"/>
        <end position="42"/>
    </location>
</feature>
<dbReference type="EMBL" id="ML170159">
    <property type="protein sequence ID" value="TDL27181.1"/>
    <property type="molecule type" value="Genomic_DNA"/>
</dbReference>
<organism evidence="3 4">
    <name type="scientific">Rickenella mellea</name>
    <dbReference type="NCBI Taxonomy" id="50990"/>
    <lineage>
        <taxon>Eukaryota</taxon>
        <taxon>Fungi</taxon>
        <taxon>Dikarya</taxon>
        <taxon>Basidiomycota</taxon>
        <taxon>Agaricomycotina</taxon>
        <taxon>Agaricomycetes</taxon>
        <taxon>Hymenochaetales</taxon>
        <taxon>Rickenellaceae</taxon>
        <taxon>Rickenella</taxon>
    </lineage>
</organism>
<feature type="domain" description="DUF6589" evidence="2">
    <location>
        <begin position="353"/>
        <end position="767"/>
    </location>
</feature>
<dbReference type="VEuPathDB" id="FungiDB:BD410DRAFT_714083"/>
<evidence type="ECO:0000313" key="4">
    <source>
        <dbReference type="Proteomes" id="UP000294933"/>
    </source>
</evidence>
<accession>A0A4Y7QIU9</accession>
<dbReference type="STRING" id="50990.A0A4Y7QIU9"/>
<evidence type="ECO:0000259" key="2">
    <source>
        <dbReference type="Pfam" id="PF20231"/>
    </source>
</evidence>
<gene>
    <name evidence="3" type="ORF">BD410DRAFT_714083</name>
</gene>